<reference evidence="2 3" key="1">
    <citation type="submission" date="2019-03" db="EMBL/GenBank/DDBJ databases">
        <title>Sequencing the genomes of 1000 actinobacteria strains.</title>
        <authorList>
            <person name="Klenk H.-P."/>
        </authorList>
    </citation>
    <scope>NUCLEOTIDE SEQUENCE [LARGE SCALE GENOMIC DNA]</scope>
    <source>
        <strain evidence="2 3">DSM 44969</strain>
    </source>
</reference>
<organism evidence="2 3">
    <name type="scientific">Pseudonocardia endophytica</name>
    <dbReference type="NCBI Taxonomy" id="401976"/>
    <lineage>
        <taxon>Bacteria</taxon>
        <taxon>Bacillati</taxon>
        <taxon>Actinomycetota</taxon>
        <taxon>Actinomycetes</taxon>
        <taxon>Pseudonocardiales</taxon>
        <taxon>Pseudonocardiaceae</taxon>
        <taxon>Pseudonocardia</taxon>
    </lineage>
</organism>
<dbReference type="RefSeq" id="WP_207908893.1">
    <property type="nucleotide sequence ID" value="NZ_SMFZ01000002.1"/>
</dbReference>
<gene>
    <name evidence="2" type="ORF">EV378_5847</name>
</gene>
<evidence type="ECO:0000313" key="3">
    <source>
        <dbReference type="Proteomes" id="UP000295560"/>
    </source>
</evidence>
<dbReference type="InterPro" id="IPR018744">
    <property type="entry name" value="DUF2293"/>
</dbReference>
<sequence length="345" mass="37665">MPSLQNRVRTAAEQALAASGVVTPCDVLCGLGWVAPPNVERWRSGRMPHLASVLPVPLERVTSVLDVAGRWAAERGLQAVEGEQLTVGRDRRPLRFAEDGPPALELAMRTHWLSPDLTAAKRDRVVEKQNKTPDLIVVEPVFAFTCVGCGADEGLFTEEERGPVCLTCADLDHLVFLPSGDATLTRRARAQSTLSAVVVRWNRRRKRNERRGALVEVDALERAEASLLTDADARARQRERARERAVRQDAELVERMTARIGELFPGCPADRARAIADHTALRGSGRVGRSAAGRALDDDALAAAVVASVRHEDTDYDAMLAAGVAREDARDRIRAGVDAVLDGWR</sequence>
<dbReference type="Proteomes" id="UP000295560">
    <property type="component" value="Unassembled WGS sequence"/>
</dbReference>
<feature type="domain" description="DUF2293" evidence="1">
    <location>
        <begin position="260"/>
        <end position="345"/>
    </location>
</feature>
<dbReference type="AlphaFoldDB" id="A0A4R1HMR2"/>
<comment type="caution">
    <text evidence="2">The sequence shown here is derived from an EMBL/GenBank/DDBJ whole genome shotgun (WGS) entry which is preliminary data.</text>
</comment>
<keyword evidence="3" id="KW-1185">Reference proteome</keyword>
<proteinExistence type="predicted"/>
<dbReference type="PANTHER" id="PTHR38113">
    <property type="match status" value="1"/>
</dbReference>
<evidence type="ECO:0000259" key="1">
    <source>
        <dbReference type="Pfam" id="PF10056"/>
    </source>
</evidence>
<name>A0A4R1HMR2_PSEEN</name>
<dbReference type="Pfam" id="PF10056">
    <property type="entry name" value="DUF2293"/>
    <property type="match status" value="1"/>
</dbReference>
<evidence type="ECO:0000313" key="2">
    <source>
        <dbReference type="EMBL" id="TCK21855.1"/>
    </source>
</evidence>
<accession>A0A4R1HMR2</accession>
<dbReference type="EMBL" id="SMFZ01000002">
    <property type="protein sequence ID" value="TCK21855.1"/>
    <property type="molecule type" value="Genomic_DNA"/>
</dbReference>
<protein>
    <recommendedName>
        <fullName evidence="1">DUF2293 domain-containing protein</fullName>
    </recommendedName>
</protein>
<dbReference type="PANTHER" id="PTHR38113:SF2">
    <property type="entry name" value="DUF2293 DOMAIN-CONTAINING PROTEIN"/>
    <property type="match status" value="1"/>
</dbReference>